<dbReference type="GO" id="GO:0004523">
    <property type="term" value="F:RNA-DNA hybrid ribonuclease activity"/>
    <property type="evidence" value="ECO:0007669"/>
    <property type="project" value="InterPro"/>
</dbReference>
<dbReference type="OrthoDB" id="6514649at2759"/>
<keyword evidence="3" id="KW-1185">Reference proteome</keyword>
<evidence type="ECO:0000313" key="2">
    <source>
        <dbReference type="EMBL" id="GBM44993.1"/>
    </source>
</evidence>
<gene>
    <name evidence="2" type="ORF">AVEN_225741_1</name>
</gene>
<evidence type="ECO:0000313" key="3">
    <source>
        <dbReference type="Proteomes" id="UP000499080"/>
    </source>
</evidence>
<accession>A0A4Y2FUP2</accession>
<dbReference type="Proteomes" id="UP000499080">
    <property type="component" value="Unassembled WGS sequence"/>
</dbReference>
<dbReference type="GO" id="GO:0003676">
    <property type="term" value="F:nucleic acid binding"/>
    <property type="evidence" value="ECO:0007669"/>
    <property type="project" value="InterPro"/>
</dbReference>
<comment type="caution">
    <text evidence="2">The sequence shown here is derived from an EMBL/GenBank/DDBJ whole genome shotgun (WGS) entry which is preliminary data.</text>
</comment>
<dbReference type="SUPFAM" id="SSF53098">
    <property type="entry name" value="Ribonuclease H-like"/>
    <property type="match status" value="1"/>
</dbReference>
<dbReference type="AlphaFoldDB" id="A0A4Y2FUP2"/>
<feature type="domain" description="RNase H type-1" evidence="1">
    <location>
        <begin position="92"/>
        <end position="220"/>
    </location>
</feature>
<dbReference type="Pfam" id="PF00075">
    <property type="entry name" value="RNase_H"/>
    <property type="match status" value="1"/>
</dbReference>
<protein>
    <recommendedName>
        <fullName evidence="1">RNase H type-1 domain-containing protein</fullName>
    </recommendedName>
</protein>
<dbReference type="PROSITE" id="PS50879">
    <property type="entry name" value="RNASE_H_1"/>
    <property type="match status" value="1"/>
</dbReference>
<dbReference type="InterPro" id="IPR002156">
    <property type="entry name" value="RNaseH_domain"/>
</dbReference>
<evidence type="ECO:0000259" key="1">
    <source>
        <dbReference type="PROSITE" id="PS50879"/>
    </source>
</evidence>
<reference evidence="2 3" key="1">
    <citation type="journal article" date="2019" name="Sci. Rep.">
        <title>Orb-weaving spider Araneus ventricosus genome elucidates the spidroin gene catalogue.</title>
        <authorList>
            <person name="Kono N."/>
            <person name="Nakamura H."/>
            <person name="Ohtoshi R."/>
            <person name="Moran D.A.P."/>
            <person name="Shinohara A."/>
            <person name="Yoshida Y."/>
            <person name="Fujiwara M."/>
            <person name="Mori M."/>
            <person name="Tomita M."/>
            <person name="Arakawa K."/>
        </authorList>
    </citation>
    <scope>NUCLEOTIDE SEQUENCE [LARGE SCALE GENOMIC DNA]</scope>
</reference>
<organism evidence="2 3">
    <name type="scientific">Araneus ventricosus</name>
    <name type="common">Orbweaver spider</name>
    <name type="synonym">Epeira ventricosa</name>
    <dbReference type="NCBI Taxonomy" id="182803"/>
    <lineage>
        <taxon>Eukaryota</taxon>
        <taxon>Metazoa</taxon>
        <taxon>Ecdysozoa</taxon>
        <taxon>Arthropoda</taxon>
        <taxon>Chelicerata</taxon>
        <taxon>Arachnida</taxon>
        <taxon>Araneae</taxon>
        <taxon>Araneomorphae</taxon>
        <taxon>Entelegynae</taxon>
        <taxon>Araneoidea</taxon>
        <taxon>Araneidae</taxon>
        <taxon>Araneus</taxon>
    </lineage>
</organism>
<proteinExistence type="predicted"/>
<dbReference type="EMBL" id="BGPR01001086">
    <property type="protein sequence ID" value="GBM44993.1"/>
    <property type="molecule type" value="Genomic_DNA"/>
</dbReference>
<dbReference type="CDD" id="cd09276">
    <property type="entry name" value="Rnase_HI_RT_non_LTR"/>
    <property type="match status" value="1"/>
</dbReference>
<dbReference type="InterPro" id="IPR012337">
    <property type="entry name" value="RNaseH-like_sf"/>
</dbReference>
<dbReference type="InterPro" id="IPR036397">
    <property type="entry name" value="RNaseH_sf"/>
</dbReference>
<sequence>MDPQPRNLAQLATALESAWLNISVNTFRNITDSLPARLAAVRSAKVPIVNTFCFLLIIDINPNEIEDESIVWSAHPSEHLSPTQIYLEGDSINTGLIIYIGGSKTEKGVGADLFVMTDLNISHRCSTRLSLRNTVFQSELLALLKAVEHAVALRTQQLTILVANQDSIQSAAKPKSHNTITLNNFRLLHSHSHIRVSWIRGRVGYLGNEDADRLAKEASETEKFSETTHQLSNSFNKSILRQKMMATLQMMEILGNSLITSFLKLACNQSTEHETNFCFSQDMGLSHRITVESMRNFPVDQTLILFL</sequence>
<name>A0A4Y2FUP2_ARAVE</name>
<dbReference type="Gene3D" id="3.30.420.10">
    <property type="entry name" value="Ribonuclease H-like superfamily/Ribonuclease H"/>
    <property type="match status" value="1"/>
</dbReference>